<evidence type="ECO:0000313" key="2">
    <source>
        <dbReference type="Proteomes" id="UP001162992"/>
    </source>
</evidence>
<name>A0ACC2DL10_DIPCM</name>
<organism evidence="1 2">
    <name type="scientific">Diphasiastrum complanatum</name>
    <name type="common">Issler's clubmoss</name>
    <name type="synonym">Lycopodium complanatum</name>
    <dbReference type="NCBI Taxonomy" id="34168"/>
    <lineage>
        <taxon>Eukaryota</taxon>
        <taxon>Viridiplantae</taxon>
        <taxon>Streptophyta</taxon>
        <taxon>Embryophyta</taxon>
        <taxon>Tracheophyta</taxon>
        <taxon>Lycopodiopsida</taxon>
        <taxon>Lycopodiales</taxon>
        <taxon>Lycopodiaceae</taxon>
        <taxon>Lycopodioideae</taxon>
        <taxon>Diphasiastrum</taxon>
    </lineage>
</organism>
<keyword evidence="2" id="KW-1185">Reference proteome</keyword>
<protein>
    <submittedName>
        <fullName evidence="1">Uncharacterized protein</fullName>
    </submittedName>
</protein>
<proteinExistence type="predicted"/>
<gene>
    <name evidence="1" type="ORF">O6H91_05G012700</name>
</gene>
<reference evidence="2" key="1">
    <citation type="journal article" date="2024" name="Proc. Natl. Acad. Sci. U.S.A.">
        <title>Extraordinary preservation of gene collinearity over three hundred million years revealed in homosporous lycophytes.</title>
        <authorList>
            <person name="Li C."/>
            <person name="Wickell D."/>
            <person name="Kuo L.Y."/>
            <person name="Chen X."/>
            <person name="Nie B."/>
            <person name="Liao X."/>
            <person name="Peng D."/>
            <person name="Ji J."/>
            <person name="Jenkins J."/>
            <person name="Williams M."/>
            <person name="Shu S."/>
            <person name="Plott C."/>
            <person name="Barry K."/>
            <person name="Rajasekar S."/>
            <person name="Grimwood J."/>
            <person name="Han X."/>
            <person name="Sun S."/>
            <person name="Hou Z."/>
            <person name="He W."/>
            <person name="Dai G."/>
            <person name="Sun C."/>
            <person name="Schmutz J."/>
            <person name="Leebens-Mack J.H."/>
            <person name="Li F.W."/>
            <person name="Wang L."/>
        </authorList>
    </citation>
    <scope>NUCLEOTIDE SEQUENCE [LARGE SCALE GENOMIC DNA]</scope>
    <source>
        <strain evidence="2">cv. PW_Plant_1</strain>
    </source>
</reference>
<comment type="caution">
    <text evidence="1">The sequence shown here is derived from an EMBL/GenBank/DDBJ whole genome shotgun (WGS) entry which is preliminary data.</text>
</comment>
<dbReference type="Proteomes" id="UP001162992">
    <property type="component" value="Chromosome 5"/>
</dbReference>
<sequence length="387" mass="42084">MDSQDARLPNTTGQVITCKAAVAWGPKQPLKIEEVQVAPPGDGEVRIRILFTSVCRSDLTFWKGEGQTHVFPRIFGHEAAGIVESVGEGVTYVKPGDHVIPLFSGECQECKYCRSGKTNICMKYTIDPNRGFMVSDNTSRFSKDGKPIYHFVGTSTFSEYTVVDQGCVVKVDPRAPLEKICLLSCGVTTGCLGASINTAGVERGSTVAIFGLGTIGFAAAQGAKIAGASRIIGVDINPSKKELAKKFGVTDFLNPLEYDKPISEVIKELTEGGVDYAIECIGNTQLMEAAFASIHDGYGKTVITGLDSATKRVIFNPVEFLFGRVLTGSFFGGYKGKSQLGDLVQKYMNKELQLDDFITHEMPFEKINEAFELLDDSKCLRCILHLN</sequence>
<evidence type="ECO:0000313" key="1">
    <source>
        <dbReference type="EMBL" id="KAJ7554859.1"/>
    </source>
</evidence>
<dbReference type="EMBL" id="CM055096">
    <property type="protein sequence ID" value="KAJ7554859.1"/>
    <property type="molecule type" value="Genomic_DNA"/>
</dbReference>
<accession>A0ACC2DL10</accession>